<reference evidence="2 3" key="2">
    <citation type="journal article" date="2012" name="Stand. Genomic Sci.">
        <title>Complete Genome Sequence of Clostridium clariflavum DSM 19732.</title>
        <authorList>
            <person name="Izquierdo J.A."/>
            <person name="Goodwin L."/>
            <person name="Davenport K.W."/>
            <person name="Teshima H."/>
            <person name="Bruce D."/>
            <person name="Detter C."/>
            <person name="Tapia R."/>
            <person name="Han S."/>
            <person name="Land M."/>
            <person name="Hauser L."/>
            <person name="Jeffries C.D."/>
            <person name="Han J."/>
            <person name="Pitluck S."/>
            <person name="Nolan M."/>
            <person name="Chen A."/>
            <person name="Huntemann M."/>
            <person name="Mavromatis K."/>
            <person name="Mikhailova N."/>
            <person name="Liolios K."/>
            <person name="Woyke T."/>
            <person name="Lynd L.R."/>
        </authorList>
    </citation>
    <scope>NUCLEOTIDE SEQUENCE [LARGE SCALE GENOMIC DNA]</scope>
    <source>
        <strain evidence="3">DSM 19732 / NBRC 101661 / EBR45</strain>
    </source>
</reference>
<keyword evidence="1" id="KW-0812">Transmembrane</keyword>
<dbReference type="InterPro" id="IPR053170">
    <property type="entry name" value="Transcription_regulator"/>
</dbReference>
<dbReference type="KEGG" id="ccl:Clocl_3276"/>
<dbReference type="eggNOG" id="COG1988">
    <property type="taxonomic scope" value="Bacteria"/>
</dbReference>
<dbReference type="OrthoDB" id="245523at2"/>
<dbReference type="EMBL" id="CP003065">
    <property type="protein sequence ID" value="AEV69786.1"/>
    <property type="molecule type" value="Genomic_DNA"/>
</dbReference>
<dbReference type="InterPro" id="IPR007404">
    <property type="entry name" value="YdjM-like"/>
</dbReference>
<proteinExistence type="predicted"/>
<feature type="transmembrane region" description="Helical" evidence="1">
    <location>
        <begin position="150"/>
        <end position="166"/>
    </location>
</feature>
<dbReference type="PANTHER" id="PTHR40031">
    <property type="entry name" value="HYPOTHETICAL MEMBRANE SPANNING PROTEIN"/>
    <property type="match status" value="1"/>
</dbReference>
<feature type="transmembrane region" description="Helical" evidence="1">
    <location>
        <begin position="63"/>
        <end position="81"/>
    </location>
</feature>
<dbReference type="GO" id="GO:0016787">
    <property type="term" value="F:hydrolase activity"/>
    <property type="evidence" value="ECO:0007669"/>
    <property type="project" value="UniProtKB-KW"/>
</dbReference>
<dbReference type="RefSeq" id="WP_014256319.1">
    <property type="nucleotide sequence ID" value="NC_016627.1"/>
</dbReference>
<keyword evidence="1" id="KW-0472">Membrane</keyword>
<evidence type="ECO:0000313" key="2">
    <source>
        <dbReference type="EMBL" id="AEV69786.1"/>
    </source>
</evidence>
<reference evidence="3" key="1">
    <citation type="submission" date="2011-12" db="EMBL/GenBank/DDBJ databases">
        <title>Complete sequence of Clostridium clariflavum DSM 19732.</title>
        <authorList>
            <consortium name="US DOE Joint Genome Institute"/>
            <person name="Lucas S."/>
            <person name="Han J."/>
            <person name="Lapidus A."/>
            <person name="Cheng J.-F."/>
            <person name="Goodwin L."/>
            <person name="Pitluck S."/>
            <person name="Peters L."/>
            <person name="Teshima H."/>
            <person name="Detter J.C."/>
            <person name="Han C."/>
            <person name="Tapia R."/>
            <person name="Land M."/>
            <person name="Hauser L."/>
            <person name="Kyrpides N."/>
            <person name="Ivanova N."/>
            <person name="Pagani I."/>
            <person name="Kitzmiller T."/>
            <person name="Lynd L."/>
            <person name="Izquierdo J."/>
            <person name="Woyke T."/>
        </authorList>
    </citation>
    <scope>NUCLEOTIDE SEQUENCE [LARGE SCALE GENOMIC DNA]</scope>
    <source>
        <strain evidence="3">DSM 19732 / NBRC 101661 / EBR45</strain>
    </source>
</reference>
<evidence type="ECO:0000256" key="1">
    <source>
        <dbReference type="SAM" id="Phobius"/>
    </source>
</evidence>
<feature type="transmembrane region" description="Helical" evidence="1">
    <location>
        <begin position="122"/>
        <end position="144"/>
    </location>
</feature>
<dbReference type="PANTHER" id="PTHR40031:SF1">
    <property type="entry name" value="MEMBRANE-BOUND METAL-DEPENDENT HYDROLASE"/>
    <property type="match status" value="1"/>
</dbReference>
<dbReference type="Pfam" id="PF04307">
    <property type="entry name" value="YdjM"/>
    <property type="match status" value="1"/>
</dbReference>
<accession>G8LWS5</accession>
<dbReference type="STRING" id="720554.Clocl_3276"/>
<sequence>MDPITHGVIGLAVAKITGNEISLNDAVTISIVIGSIFPDIDIVFQKWGDYTYLKNHRGLTHSILGLIVSSVFMSVLLKFIYKGISIYQIFLWFLLGELAHSGFDLLNSYGAKLLWPFCSKKFSLGILNSFDPLFISTLIGYIISQPKYENITLILFVSYIGFRILMKRIVLKDIYKNFSGKCQKLSLLPSMTGLFRWHFILEEPGRNVVGEKNLLKRSIKIFKVLDKIEEEVLKKVSFSYVGKFFNEFTPAYHVLCENIGNVTRYIFIDLRYYIRGDFLHHAILEMDKDDNVVSASFNPYSMDRINPIPNPDLRLNNTLFSRFKVFLEIN</sequence>
<dbReference type="HOGENOM" id="CLU_067817_2_0_9"/>
<protein>
    <submittedName>
        <fullName evidence="2">Putative membrane-bound metal-dependent hydrolase</fullName>
    </submittedName>
</protein>
<name>G8LWS5_ACECE</name>
<dbReference type="Proteomes" id="UP000005435">
    <property type="component" value="Chromosome"/>
</dbReference>
<organism evidence="2 3">
    <name type="scientific">Acetivibrio clariflavus (strain DSM 19732 / NBRC 101661 / EBR45)</name>
    <name type="common">Clostridium clariflavum</name>
    <dbReference type="NCBI Taxonomy" id="720554"/>
    <lineage>
        <taxon>Bacteria</taxon>
        <taxon>Bacillati</taxon>
        <taxon>Bacillota</taxon>
        <taxon>Clostridia</taxon>
        <taxon>Eubacteriales</taxon>
        <taxon>Oscillospiraceae</taxon>
        <taxon>Acetivibrio</taxon>
    </lineage>
</organism>
<keyword evidence="1" id="KW-1133">Transmembrane helix</keyword>
<keyword evidence="2" id="KW-0378">Hydrolase</keyword>
<gene>
    <name evidence="2" type="ordered locus">Clocl_3276</name>
</gene>
<dbReference type="AlphaFoldDB" id="G8LWS5"/>
<evidence type="ECO:0000313" key="3">
    <source>
        <dbReference type="Proteomes" id="UP000005435"/>
    </source>
</evidence>
<keyword evidence="3" id="KW-1185">Reference proteome</keyword>